<dbReference type="GO" id="GO:0005576">
    <property type="term" value="C:extracellular region"/>
    <property type="evidence" value="ECO:0007669"/>
    <property type="project" value="InterPro"/>
</dbReference>
<evidence type="ECO:0000313" key="7">
    <source>
        <dbReference type="EMBL" id="CAF3704161.1"/>
    </source>
</evidence>
<evidence type="ECO:0000313" key="8">
    <source>
        <dbReference type="Proteomes" id="UP000677228"/>
    </source>
</evidence>
<comment type="subunit">
    <text evidence="2">Homodimer; disulfide-linked.</text>
</comment>
<dbReference type="GO" id="GO:0005179">
    <property type="term" value="F:hormone activity"/>
    <property type="evidence" value="ECO:0007669"/>
    <property type="project" value="UniProtKB-KW"/>
</dbReference>
<feature type="signal peptide" evidence="5">
    <location>
        <begin position="1"/>
        <end position="24"/>
    </location>
</feature>
<organism evidence="6 8">
    <name type="scientific">Didymodactylos carnosus</name>
    <dbReference type="NCBI Taxonomy" id="1234261"/>
    <lineage>
        <taxon>Eukaryota</taxon>
        <taxon>Metazoa</taxon>
        <taxon>Spiralia</taxon>
        <taxon>Gnathifera</taxon>
        <taxon>Rotifera</taxon>
        <taxon>Eurotatoria</taxon>
        <taxon>Bdelloidea</taxon>
        <taxon>Philodinida</taxon>
        <taxon>Philodinidae</taxon>
        <taxon>Didymodactylos</taxon>
    </lineage>
</organism>
<comment type="caution">
    <text evidence="6">The sequence shown here is derived from an EMBL/GenBank/DDBJ whole genome shotgun (WGS) entry which is preliminary data.</text>
</comment>
<sequence>MIHDHDRIIFKILLLLKFFTLVQTKPTIEDQQSNISSSVNTDIDYRISHCLNFIPTIDCYYYACVDAKYQCGSENILVRFSYDFCEMTTKIYHDQFTDAGQYWIKQMQTCVMKKLNDRFHGMKHFKTCTQLQSFVYNLYPNCFFQPKISTGEKSVKLTKTSICSIICENIEQLISIFDNINKNSINLIPLILETGRLCEATTEKIITDISTAPLSALLISICLDRKDVRLASDISKLMLSSREAYINIQEEFSNNT</sequence>
<evidence type="ECO:0000313" key="6">
    <source>
        <dbReference type="EMBL" id="CAF0927199.1"/>
    </source>
</evidence>
<dbReference type="AlphaFoldDB" id="A0A8S2DH62"/>
<keyword evidence="3" id="KW-0372">Hormone</keyword>
<dbReference type="InterPro" id="IPR004978">
    <property type="entry name" value="Stanniocalcin"/>
</dbReference>
<dbReference type="Pfam" id="PF03298">
    <property type="entry name" value="Stanniocalcin"/>
    <property type="match status" value="1"/>
</dbReference>
<evidence type="ECO:0000256" key="4">
    <source>
        <dbReference type="ARBA" id="ARBA00023157"/>
    </source>
</evidence>
<proteinExistence type="inferred from homology"/>
<name>A0A8S2DH62_9BILA</name>
<dbReference type="EMBL" id="CAJOBA010004142">
    <property type="protein sequence ID" value="CAF3704161.1"/>
    <property type="molecule type" value="Genomic_DNA"/>
</dbReference>
<accession>A0A8S2DH62</accession>
<dbReference type="EMBL" id="CAJNOK010004140">
    <property type="protein sequence ID" value="CAF0927199.1"/>
    <property type="molecule type" value="Genomic_DNA"/>
</dbReference>
<evidence type="ECO:0000256" key="2">
    <source>
        <dbReference type="ARBA" id="ARBA00011748"/>
    </source>
</evidence>
<protein>
    <submittedName>
        <fullName evidence="6">Uncharacterized protein</fullName>
    </submittedName>
</protein>
<reference evidence="6" key="1">
    <citation type="submission" date="2021-02" db="EMBL/GenBank/DDBJ databases">
        <authorList>
            <person name="Nowell W R."/>
        </authorList>
    </citation>
    <scope>NUCLEOTIDE SEQUENCE</scope>
</reference>
<keyword evidence="5" id="KW-0732">Signal</keyword>
<feature type="chain" id="PRO_5036273401" evidence="5">
    <location>
        <begin position="25"/>
        <end position="256"/>
    </location>
</feature>
<evidence type="ECO:0000256" key="1">
    <source>
        <dbReference type="ARBA" id="ARBA00008693"/>
    </source>
</evidence>
<dbReference type="Proteomes" id="UP000682733">
    <property type="component" value="Unassembled WGS sequence"/>
</dbReference>
<dbReference type="Proteomes" id="UP000677228">
    <property type="component" value="Unassembled WGS sequence"/>
</dbReference>
<keyword evidence="4" id="KW-1015">Disulfide bond</keyword>
<comment type="similarity">
    <text evidence="1">Belongs to the stanniocalcin family.</text>
</comment>
<evidence type="ECO:0000256" key="3">
    <source>
        <dbReference type="ARBA" id="ARBA00022702"/>
    </source>
</evidence>
<gene>
    <name evidence="6" type="ORF">OVA965_LOCUS10949</name>
    <name evidence="7" type="ORF">TMI583_LOCUS10945</name>
</gene>
<evidence type="ECO:0000256" key="5">
    <source>
        <dbReference type="SAM" id="SignalP"/>
    </source>
</evidence>